<feature type="domain" description="Cyclin-like" evidence="8">
    <location>
        <begin position="410"/>
        <end position="494"/>
    </location>
</feature>
<feature type="compositionally biased region" description="Basic and acidic residues" evidence="7">
    <location>
        <begin position="1"/>
        <end position="29"/>
    </location>
</feature>
<feature type="domain" description="Cyclin-like" evidence="8">
    <location>
        <begin position="507"/>
        <end position="589"/>
    </location>
</feature>
<dbReference type="SMART" id="SM01332">
    <property type="entry name" value="Cyclin_C"/>
    <property type="match status" value="1"/>
</dbReference>
<dbReference type="Gene3D" id="1.10.472.10">
    <property type="entry name" value="Cyclin-like"/>
    <property type="match status" value="2"/>
</dbReference>
<evidence type="ECO:0000256" key="4">
    <source>
        <dbReference type="ARBA" id="ARBA00023127"/>
    </source>
</evidence>
<comment type="similarity">
    <text evidence="6">Belongs to the cyclin family.</text>
</comment>
<feature type="compositionally biased region" description="Low complexity" evidence="7">
    <location>
        <begin position="752"/>
        <end position="772"/>
    </location>
</feature>
<protein>
    <recommendedName>
        <fullName evidence="12">Cyclin-F</fullName>
    </recommendedName>
</protein>
<feature type="region of interest" description="Disordered" evidence="7">
    <location>
        <begin position="1"/>
        <end position="30"/>
    </location>
</feature>
<feature type="domain" description="Cyclin C-terminal" evidence="9">
    <location>
        <begin position="503"/>
        <end position="626"/>
    </location>
</feature>
<dbReference type="SUPFAM" id="SSF81901">
    <property type="entry name" value="HCP-like"/>
    <property type="match status" value="1"/>
</dbReference>
<dbReference type="Gene3D" id="1.25.40.10">
    <property type="entry name" value="Tetratricopeptide repeat domain"/>
    <property type="match status" value="1"/>
</dbReference>
<feature type="compositionally biased region" description="Polar residues" evidence="7">
    <location>
        <begin position="822"/>
        <end position="831"/>
    </location>
</feature>
<dbReference type="PANTHER" id="PTHR10177">
    <property type="entry name" value="CYCLINS"/>
    <property type="match status" value="1"/>
</dbReference>
<dbReference type="SUPFAM" id="SSF47954">
    <property type="entry name" value="Cyclin-like"/>
    <property type="match status" value="2"/>
</dbReference>
<dbReference type="InterPro" id="IPR048258">
    <property type="entry name" value="Cyclins_cyclin-box"/>
</dbReference>
<keyword evidence="3" id="KW-0132">Cell division</keyword>
<dbReference type="InterPro" id="IPR004367">
    <property type="entry name" value="Cyclin_C-dom"/>
</dbReference>
<comment type="subcellular location">
    <subcellularLocation>
        <location evidence="1">Cytoplasm</location>
    </subcellularLocation>
</comment>
<dbReference type="InterPro" id="IPR039361">
    <property type="entry name" value="Cyclin"/>
</dbReference>
<name>A0ABD0M508_9CAEN</name>
<gene>
    <name evidence="10" type="ORF">BaRGS_00002230</name>
</gene>
<keyword evidence="5" id="KW-0131">Cell cycle</keyword>
<dbReference type="InterPro" id="IPR036915">
    <property type="entry name" value="Cyclin-like_sf"/>
</dbReference>
<evidence type="ECO:0008006" key="12">
    <source>
        <dbReference type="Google" id="ProtNLM"/>
    </source>
</evidence>
<feature type="compositionally biased region" description="Basic residues" evidence="7">
    <location>
        <begin position="647"/>
        <end position="657"/>
    </location>
</feature>
<evidence type="ECO:0000313" key="11">
    <source>
        <dbReference type="Proteomes" id="UP001519460"/>
    </source>
</evidence>
<evidence type="ECO:0000259" key="9">
    <source>
        <dbReference type="SMART" id="SM01332"/>
    </source>
</evidence>
<evidence type="ECO:0000256" key="6">
    <source>
        <dbReference type="RuleBase" id="RU000383"/>
    </source>
</evidence>
<accession>A0ABD0M508</accession>
<evidence type="ECO:0000259" key="8">
    <source>
        <dbReference type="SMART" id="SM00385"/>
    </source>
</evidence>
<proteinExistence type="inferred from homology"/>
<evidence type="ECO:0000256" key="2">
    <source>
        <dbReference type="ARBA" id="ARBA00022490"/>
    </source>
</evidence>
<dbReference type="GO" id="GO:0051301">
    <property type="term" value="P:cell division"/>
    <property type="evidence" value="ECO:0007669"/>
    <property type="project" value="UniProtKB-KW"/>
</dbReference>
<evidence type="ECO:0000256" key="1">
    <source>
        <dbReference type="ARBA" id="ARBA00004496"/>
    </source>
</evidence>
<sequence length="848" mass="94033">MEDQNKYDDVEHSPSDSDRDQSSQERFSERGVWSSKVYYPFGTGKAPPDEESLVLEKSSLTSLSGTGVSGWNTFCLNTKHMSGNANLVGTSSKHFVGQVCGFLHRKRVLWEESMMFTTILKGISSLQRSPENGFIPVTGPMRPRTRSSVTLWHLPAEVLIHVFKESNPTLWTHTSFYSTWPTQANLTHYQKAAQHGNLEALIKLGVAYLYNEGLSGSLDEQKDIAESGRQAAHYFCQAEEQSPNVLPFTWLFIRPPWSVSGACCKACVFEAMKQQCSQTQNRNVAICVAQTFLLLGQESEALMYIQQAVERGAGEAMLMQWQILYPSLDIEKAREVEAIRELRSIANTGNMKAESVLCQCYALGKLGGISATQAYTFTRQVFQSSTPLGFLHIFSGSRDLTPSMRYILVDWLVEVASMKNFSTLTLHNAVAIVDRFLMVHDISRSKLQLLGVAAMVVSSRYLGTEIVTIREAAWLTDNTYKYEDVVRMMGEIMATLGGRIRLLTSSDFVNILAPLSRLDERGVSLLEYVCELCILQAEMAQYSPAEVAASCVLLARLLLKAGCPWPSDLEEFTGFSLEDLSRCTFHIHEKCFLEGSVVDHRSVTLQAIISYEELCNMLGVTDHILHGSDIKLKFRNTEELIVSPSRGKSRYRRTVQRPKREEASTPPLELSGYEGDHEDEADPINDLNDSFCSIRSEESQDTDMEPRTESEPDPLYMCLSASCNGGPHPGAGGIHISYTSPPLNRVSNCSCSASNTSGVGSSASPSTSSPVSKRAKCCVSNGSGADTTLPFGLSLDDSSHSEDEGVDRPSHSECKVRRKSPRTPTQMTSPNALRKKSRRRHPSQSMSY</sequence>
<dbReference type="PROSITE" id="PS00292">
    <property type="entry name" value="CYCLINS"/>
    <property type="match status" value="1"/>
</dbReference>
<organism evidence="10 11">
    <name type="scientific">Batillaria attramentaria</name>
    <dbReference type="NCBI Taxonomy" id="370345"/>
    <lineage>
        <taxon>Eukaryota</taxon>
        <taxon>Metazoa</taxon>
        <taxon>Spiralia</taxon>
        <taxon>Lophotrochozoa</taxon>
        <taxon>Mollusca</taxon>
        <taxon>Gastropoda</taxon>
        <taxon>Caenogastropoda</taxon>
        <taxon>Sorbeoconcha</taxon>
        <taxon>Cerithioidea</taxon>
        <taxon>Batillariidae</taxon>
        <taxon>Batillaria</taxon>
    </lineage>
</organism>
<feature type="compositionally biased region" description="Basic and acidic residues" evidence="7">
    <location>
        <begin position="797"/>
        <end position="815"/>
    </location>
</feature>
<evidence type="ECO:0000256" key="7">
    <source>
        <dbReference type="SAM" id="MobiDB-lite"/>
    </source>
</evidence>
<dbReference type="InterPro" id="IPR011990">
    <property type="entry name" value="TPR-like_helical_dom_sf"/>
</dbReference>
<feature type="compositionally biased region" description="Basic residues" evidence="7">
    <location>
        <begin position="833"/>
        <end position="842"/>
    </location>
</feature>
<evidence type="ECO:0000313" key="10">
    <source>
        <dbReference type="EMBL" id="KAK7506755.1"/>
    </source>
</evidence>
<feature type="region of interest" description="Disordered" evidence="7">
    <location>
        <begin position="752"/>
        <end position="848"/>
    </location>
</feature>
<evidence type="ECO:0000256" key="3">
    <source>
        <dbReference type="ARBA" id="ARBA00022618"/>
    </source>
</evidence>
<comment type="caution">
    <text evidence="10">The sequence shown here is derived from an EMBL/GenBank/DDBJ whole genome shotgun (WGS) entry which is preliminary data.</text>
</comment>
<dbReference type="Pfam" id="PF02984">
    <property type="entry name" value="Cyclin_C"/>
    <property type="match status" value="1"/>
</dbReference>
<dbReference type="EMBL" id="JACVVK020000006">
    <property type="protein sequence ID" value="KAK7506755.1"/>
    <property type="molecule type" value="Genomic_DNA"/>
</dbReference>
<reference evidence="10 11" key="1">
    <citation type="journal article" date="2023" name="Sci. Data">
        <title>Genome assembly of the Korean intertidal mud-creeper Batillaria attramentaria.</title>
        <authorList>
            <person name="Patra A.K."/>
            <person name="Ho P.T."/>
            <person name="Jun S."/>
            <person name="Lee S.J."/>
            <person name="Kim Y."/>
            <person name="Won Y.J."/>
        </authorList>
    </citation>
    <scope>NUCLEOTIDE SEQUENCE [LARGE SCALE GENOMIC DNA]</scope>
    <source>
        <strain evidence="10">Wonlab-2016</strain>
    </source>
</reference>
<dbReference type="InterPro" id="IPR006671">
    <property type="entry name" value="Cyclin_N"/>
</dbReference>
<dbReference type="Proteomes" id="UP001519460">
    <property type="component" value="Unassembled WGS sequence"/>
</dbReference>
<dbReference type="SMART" id="SM00385">
    <property type="entry name" value="CYCLIN"/>
    <property type="match status" value="2"/>
</dbReference>
<dbReference type="InterPro" id="IPR013763">
    <property type="entry name" value="Cyclin-like_dom"/>
</dbReference>
<dbReference type="Pfam" id="PF00134">
    <property type="entry name" value="Cyclin_N"/>
    <property type="match status" value="1"/>
</dbReference>
<dbReference type="GO" id="GO:0005737">
    <property type="term" value="C:cytoplasm"/>
    <property type="evidence" value="ECO:0007669"/>
    <property type="project" value="UniProtKB-SubCell"/>
</dbReference>
<feature type="region of interest" description="Disordered" evidence="7">
    <location>
        <begin position="645"/>
        <end position="689"/>
    </location>
</feature>
<keyword evidence="2" id="KW-0963">Cytoplasm</keyword>
<keyword evidence="11" id="KW-1185">Reference proteome</keyword>
<dbReference type="AlphaFoldDB" id="A0ABD0M508"/>
<dbReference type="FunFam" id="1.10.472.10:FF:000038">
    <property type="entry name" value="Cyclin F"/>
    <property type="match status" value="1"/>
</dbReference>
<dbReference type="CDD" id="cd20521">
    <property type="entry name" value="CYCLIN_CCNF_rpt1"/>
    <property type="match status" value="1"/>
</dbReference>
<evidence type="ECO:0000256" key="5">
    <source>
        <dbReference type="ARBA" id="ARBA00023306"/>
    </source>
</evidence>
<keyword evidence="4 6" id="KW-0195">Cyclin</keyword>